<proteinExistence type="predicted"/>
<comment type="caution">
    <text evidence="1">The sequence shown here is derived from an EMBL/GenBank/DDBJ whole genome shotgun (WGS) entry which is preliminary data.</text>
</comment>
<evidence type="ECO:0008006" key="2">
    <source>
        <dbReference type="Google" id="ProtNLM"/>
    </source>
</evidence>
<dbReference type="EMBL" id="BARW01005463">
    <property type="protein sequence ID" value="GAI79637.1"/>
    <property type="molecule type" value="Genomic_DNA"/>
</dbReference>
<evidence type="ECO:0000313" key="1">
    <source>
        <dbReference type="EMBL" id="GAI79637.1"/>
    </source>
</evidence>
<dbReference type="AlphaFoldDB" id="X1RFY9"/>
<feature type="non-terminal residue" evidence="1">
    <location>
        <position position="1"/>
    </location>
</feature>
<gene>
    <name evidence="1" type="ORF">S12H4_11883</name>
</gene>
<dbReference type="SUPFAM" id="SSF53098">
    <property type="entry name" value="Ribonuclease H-like"/>
    <property type="match status" value="1"/>
</dbReference>
<name>X1RFY9_9ZZZZ</name>
<organism evidence="1">
    <name type="scientific">marine sediment metagenome</name>
    <dbReference type="NCBI Taxonomy" id="412755"/>
    <lineage>
        <taxon>unclassified sequences</taxon>
        <taxon>metagenomes</taxon>
        <taxon>ecological metagenomes</taxon>
    </lineage>
</organism>
<dbReference type="InterPro" id="IPR012337">
    <property type="entry name" value="RNaseH-like_sf"/>
</dbReference>
<sequence>DARKKIFVIMTTRKPKGKQSSWASRTSRLYRKRWNIETGFSDLNRINRRWKSNHDNVRYLDMLVRMLLYNSWKINKKLLKNLGKKSSNSKGWTLNRNNGLLAQLTFSLEKKSRGVIG</sequence>
<protein>
    <recommendedName>
        <fullName evidence="2">Transposase IS4-like domain-containing protein</fullName>
    </recommendedName>
</protein>
<accession>X1RFY9</accession>
<reference evidence="1" key="1">
    <citation type="journal article" date="2014" name="Front. Microbiol.">
        <title>High frequency of phylogenetically diverse reductive dehalogenase-homologous genes in deep subseafloor sedimentary metagenomes.</title>
        <authorList>
            <person name="Kawai M."/>
            <person name="Futagami T."/>
            <person name="Toyoda A."/>
            <person name="Takaki Y."/>
            <person name="Nishi S."/>
            <person name="Hori S."/>
            <person name="Arai W."/>
            <person name="Tsubouchi T."/>
            <person name="Morono Y."/>
            <person name="Uchiyama I."/>
            <person name="Ito T."/>
            <person name="Fujiyama A."/>
            <person name="Inagaki F."/>
            <person name="Takami H."/>
        </authorList>
    </citation>
    <scope>NUCLEOTIDE SEQUENCE</scope>
    <source>
        <strain evidence="1">Expedition CK06-06</strain>
    </source>
</reference>